<reference evidence="2" key="1">
    <citation type="submission" date="2022-07" db="EMBL/GenBank/DDBJ databases">
        <title>Comparative analysis of new lytic phages for the biological control of phytopathogenic Xanthomonas spp.</title>
        <authorList>
            <person name="Domingo-Calap M.L."/>
            <person name="Bernabeu-Gimeno M."/>
            <person name="Aure C.M."/>
            <person name="Marco-Noales E."/>
            <person name="Domingo-Calap P."/>
        </authorList>
    </citation>
    <scope>NUCLEOTIDE SEQUENCE</scope>
</reference>
<protein>
    <submittedName>
        <fullName evidence="2">Uncharacterized protein</fullName>
    </submittedName>
</protein>
<dbReference type="EMBL" id="ON932079">
    <property type="protein sequence ID" value="UYA98739.1"/>
    <property type="molecule type" value="Genomic_DNA"/>
</dbReference>
<feature type="region of interest" description="Disordered" evidence="1">
    <location>
        <begin position="51"/>
        <end position="90"/>
    </location>
</feature>
<evidence type="ECO:0000256" key="1">
    <source>
        <dbReference type="SAM" id="MobiDB-lite"/>
    </source>
</evidence>
<gene>
    <name evidence="2" type="ORF">IVIADoCa5_69</name>
</gene>
<dbReference type="Proteomes" id="UP001164549">
    <property type="component" value="Segment"/>
</dbReference>
<evidence type="ECO:0000313" key="2">
    <source>
        <dbReference type="EMBL" id="UYA98739.1"/>
    </source>
</evidence>
<evidence type="ECO:0000313" key="3">
    <source>
        <dbReference type="Proteomes" id="UP001164549"/>
    </source>
</evidence>
<name>A0A9X9NYT4_9CAUD</name>
<sequence length="145" mass="15456">MDVNEYMSKSLSLLERIAEGIEALNEQGVHVTNFHLPEGTELKAVGEVVHATPADKKEEAKADKKETKTETKKVEEKKEEPAKTTAKRATADDARKALKAYAAIEGNDAAMELLTSLGGASVSALAEASTDEDDKLAELIAKCGG</sequence>
<proteinExistence type="predicted"/>
<keyword evidence="3" id="KW-1185">Reference proteome</keyword>
<accession>A0A9X9NYT4</accession>
<feature type="compositionally biased region" description="Basic and acidic residues" evidence="1">
    <location>
        <begin position="53"/>
        <end position="82"/>
    </location>
</feature>
<organism evidence="2 3">
    <name type="scientific">Xanthomonas phage vB_Xar_IVIA-DoCa5</name>
    <dbReference type="NCBI Taxonomy" id="2975532"/>
    <lineage>
        <taxon>Viruses</taxon>
        <taxon>Duplodnaviria</taxon>
        <taxon>Heunggongvirae</taxon>
        <taxon>Uroviricota</taxon>
        <taxon>Caudoviricetes</taxon>
        <taxon>Mesyanzhinovviridae</taxon>
        <taxon>Bradleyvirinae</taxon>
        <taxon>Docaquintavirus</taxon>
        <taxon>Docaquintavirus doca5</taxon>
    </lineage>
</organism>